<keyword evidence="4" id="KW-1185">Reference proteome</keyword>
<dbReference type="EMBL" id="CP096567">
    <property type="protein sequence ID" value="UPU46689.1"/>
    <property type="molecule type" value="Genomic_DNA"/>
</dbReference>
<evidence type="ECO:0000313" key="3">
    <source>
        <dbReference type="EMBL" id="UPU46689.1"/>
    </source>
</evidence>
<dbReference type="Proteomes" id="UP000831484">
    <property type="component" value="Plasmid pdjl-6-4"/>
</dbReference>
<name>A0AB38RPZ0_RHOSG</name>
<sequence length="164" mass="17948">MPIAQIILSSLTLIVALITGFLVWKANTGATDQCELQAKREEWWRRFQYAAELALDESNERRANIGVLMVREMVTSTLAGPDELAAADVILDEVLALGDTDSEDSPGSVMTDSTPQGAAHVTEAQINAARTKLFIDKKLKRASKPQIKRLAQPKTSGERRLIAS</sequence>
<proteinExistence type="predicted"/>
<protein>
    <recommendedName>
        <fullName evidence="5">Phage protein</fullName>
    </recommendedName>
</protein>
<accession>A0AB38RPZ0</accession>
<reference evidence="4" key="1">
    <citation type="journal article" date="2022" name="Environ. Microbiol.">
        <title>Functional analysis, diversity, and distribution of carbendazim hydrolases MheI and CbmA, responsible for the initial step in carbendazim degradation.</title>
        <authorList>
            <person name="Zhang M."/>
            <person name="Bai X."/>
            <person name="Li Q."/>
            <person name="Zhang L."/>
            <person name="Zhu Q."/>
            <person name="Gao S."/>
            <person name="Ke Z."/>
            <person name="Jiang M."/>
            <person name="Hu J."/>
            <person name="Qiu J."/>
            <person name="Hong Q."/>
        </authorList>
    </citation>
    <scope>NUCLEOTIDE SEQUENCE [LARGE SCALE GENOMIC DNA]</scope>
    <source>
        <strain evidence="4">djl-6</strain>
    </source>
</reference>
<feature type="region of interest" description="Disordered" evidence="1">
    <location>
        <begin position="143"/>
        <end position="164"/>
    </location>
</feature>
<organism evidence="3 4">
    <name type="scientific">Rhodococcus qingshengii JCM 15477</name>
    <dbReference type="NCBI Taxonomy" id="1303681"/>
    <lineage>
        <taxon>Bacteria</taxon>
        <taxon>Bacillati</taxon>
        <taxon>Actinomycetota</taxon>
        <taxon>Actinomycetes</taxon>
        <taxon>Mycobacteriales</taxon>
        <taxon>Nocardiaceae</taxon>
        <taxon>Rhodococcus</taxon>
        <taxon>Rhodococcus erythropolis group</taxon>
    </lineage>
</organism>
<evidence type="ECO:0000256" key="1">
    <source>
        <dbReference type="SAM" id="MobiDB-lite"/>
    </source>
</evidence>
<evidence type="ECO:0000256" key="2">
    <source>
        <dbReference type="SAM" id="Phobius"/>
    </source>
</evidence>
<evidence type="ECO:0008006" key="5">
    <source>
        <dbReference type="Google" id="ProtNLM"/>
    </source>
</evidence>
<keyword evidence="3" id="KW-0614">Plasmid</keyword>
<geneLocation type="plasmid" evidence="3 4">
    <name>pdjl-6-4</name>
</geneLocation>
<keyword evidence="2" id="KW-1133">Transmembrane helix</keyword>
<feature type="transmembrane region" description="Helical" evidence="2">
    <location>
        <begin position="6"/>
        <end position="24"/>
    </location>
</feature>
<keyword evidence="2" id="KW-0812">Transmembrane</keyword>
<keyword evidence="2" id="KW-0472">Membrane</keyword>
<evidence type="ECO:0000313" key="4">
    <source>
        <dbReference type="Proteomes" id="UP000831484"/>
    </source>
</evidence>
<dbReference type="RefSeq" id="WP_054801787.1">
    <property type="nucleotide sequence ID" value="NZ_CP096567.1"/>
</dbReference>
<gene>
    <name evidence="3" type="ORF">M0639_31240</name>
</gene>
<dbReference type="AlphaFoldDB" id="A0AB38RPZ0"/>